<evidence type="ECO:0000256" key="3">
    <source>
        <dbReference type="ARBA" id="ARBA00022692"/>
    </source>
</evidence>
<feature type="transmembrane region" description="Helical" evidence="6">
    <location>
        <begin position="184"/>
        <end position="202"/>
    </location>
</feature>
<evidence type="ECO:0000256" key="4">
    <source>
        <dbReference type="ARBA" id="ARBA00022989"/>
    </source>
</evidence>
<dbReference type="GO" id="GO:0016020">
    <property type="term" value="C:membrane"/>
    <property type="evidence" value="ECO:0007669"/>
    <property type="project" value="UniProtKB-SubCell"/>
</dbReference>
<evidence type="ECO:0000313" key="8">
    <source>
        <dbReference type="Proteomes" id="UP000182108"/>
    </source>
</evidence>
<name>A0A0K6ISZ2_9PROT</name>
<keyword evidence="8" id="KW-1185">Reference proteome</keyword>
<dbReference type="InterPro" id="IPR001727">
    <property type="entry name" value="GDT1-like"/>
</dbReference>
<evidence type="ECO:0000256" key="1">
    <source>
        <dbReference type="ARBA" id="ARBA00004141"/>
    </source>
</evidence>
<evidence type="ECO:0000313" key="7">
    <source>
        <dbReference type="EMBL" id="CUB06218.1"/>
    </source>
</evidence>
<reference evidence="8" key="1">
    <citation type="submission" date="2015-08" db="EMBL/GenBank/DDBJ databases">
        <authorList>
            <person name="Babu N.S."/>
            <person name="Beckwith C.J."/>
            <person name="Beseler K.G."/>
            <person name="Brison A."/>
            <person name="Carone J.V."/>
            <person name="Caskin T.P."/>
            <person name="Diamond M."/>
            <person name="Durham M.E."/>
            <person name="Foxe J.M."/>
            <person name="Go M."/>
            <person name="Henderson B.A."/>
            <person name="Jones I.B."/>
            <person name="McGettigan J.A."/>
            <person name="Micheletti S.J."/>
            <person name="Nasrallah M.E."/>
            <person name="Ortiz D."/>
            <person name="Piller C.R."/>
            <person name="Privatt S.R."/>
            <person name="Schneider S.L."/>
            <person name="Sharp S."/>
            <person name="Smith T.C."/>
            <person name="Stanton J.D."/>
            <person name="Ullery H.E."/>
            <person name="Wilson R.J."/>
            <person name="Serrano M.G."/>
            <person name="Buck G."/>
            <person name="Lee V."/>
            <person name="Wang Y."/>
            <person name="Carvalho R."/>
            <person name="Voegtly L."/>
            <person name="Shi R."/>
            <person name="Duckworth R."/>
            <person name="Johnson A."/>
            <person name="Loviza R."/>
            <person name="Walstead R."/>
            <person name="Shah Z."/>
            <person name="Kiflezghi M."/>
            <person name="Wade K."/>
            <person name="Ball S.L."/>
            <person name="Bradley K.W."/>
            <person name="Asai D.J."/>
            <person name="Bowman C.A."/>
            <person name="Russell D.A."/>
            <person name="Pope W.H."/>
            <person name="Jacobs-Sera D."/>
            <person name="Hendrix R.W."/>
            <person name="Hatfull G.F."/>
        </authorList>
    </citation>
    <scope>NUCLEOTIDE SEQUENCE [LARGE SCALE GENOMIC DNA]</scope>
    <source>
        <strain evidence="8">JCM 19170</strain>
    </source>
</reference>
<dbReference type="PANTHER" id="PTHR12608:SF1">
    <property type="entry name" value="TRANSMEMBRANE PROTEIN 165"/>
    <property type="match status" value="1"/>
</dbReference>
<dbReference type="AlphaFoldDB" id="A0A0K6ISZ2"/>
<evidence type="ECO:0000256" key="2">
    <source>
        <dbReference type="ARBA" id="ARBA00009190"/>
    </source>
</evidence>
<keyword evidence="3 6" id="KW-0812">Transmembrane</keyword>
<evidence type="ECO:0000256" key="5">
    <source>
        <dbReference type="ARBA" id="ARBA00023136"/>
    </source>
</evidence>
<evidence type="ECO:0000256" key="6">
    <source>
        <dbReference type="RuleBase" id="RU365102"/>
    </source>
</evidence>
<dbReference type="GO" id="GO:0046873">
    <property type="term" value="F:metal ion transmembrane transporter activity"/>
    <property type="evidence" value="ECO:0007669"/>
    <property type="project" value="InterPro"/>
</dbReference>
<dbReference type="PANTHER" id="PTHR12608">
    <property type="entry name" value="TRANSMEMBRANE PROTEIN HTP-1 RELATED"/>
    <property type="match status" value="1"/>
</dbReference>
<dbReference type="Pfam" id="PF01169">
    <property type="entry name" value="GDT1"/>
    <property type="match status" value="2"/>
</dbReference>
<feature type="transmembrane region" description="Helical" evidence="6">
    <location>
        <begin position="82"/>
        <end position="100"/>
    </location>
</feature>
<dbReference type="SUPFAM" id="SSF103473">
    <property type="entry name" value="MFS general substrate transporter"/>
    <property type="match status" value="1"/>
</dbReference>
<organism evidence="7 8">
    <name type="scientific">Tepidiphilus thermophilus</name>
    <dbReference type="NCBI Taxonomy" id="876478"/>
    <lineage>
        <taxon>Bacteria</taxon>
        <taxon>Pseudomonadati</taxon>
        <taxon>Pseudomonadota</taxon>
        <taxon>Hydrogenophilia</taxon>
        <taxon>Hydrogenophilales</taxon>
        <taxon>Hydrogenophilaceae</taxon>
        <taxon>Tepidiphilus</taxon>
    </lineage>
</organism>
<comment type="similarity">
    <text evidence="2 6">Belongs to the GDT1 family.</text>
</comment>
<dbReference type="EMBL" id="CYHH01000003">
    <property type="protein sequence ID" value="CUB06218.1"/>
    <property type="molecule type" value="Genomic_DNA"/>
</dbReference>
<protein>
    <recommendedName>
        <fullName evidence="6">GDT1 family protein</fullName>
    </recommendedName>
</protein>
<sequence length="203" mass="21868">MRRYNATHPVTDYQPMEAFLTATGLVALAEVGDKTQLLSLVLAGRYRAPWTICAAIFFATLVNHAGAAALGAAVTQWLGPDVLRAVVAISFVALGLWLLVPDTIDEDETKTRPAVTRTRIFTIVSSAFFLAEMGDKTQIATVALAAHYSPYAAVVAGTTVGMMLANAPVVWFGERLTRRLPAKILHVAAALAFVLLGIAAWWW</sequence>
<feature type="transmembrane region" description="Helical" evidence="6">
    <location>
        <begin position="48"/>
        <end position="70"/>
    </location>
</feature>
<comment type="caution">
    <text evidence="6">Lacks conserved residue(s) required for the propagation of feature annotation.</text>
</comment>
<keyword evidence="5 6" id="KW-0472">Membrane</keyword>
<dbReference type="InterPro" id="IPR036259">
    <property type="entry name" value="MFS_trans_sf"/>
</dbReference>
<accession>A0A0K6ISZ2</accession>
<keyword evidence="4 6" id="KW-1133">Transmembrane helix</keyword>
<gene>
    <name evidence="7" type="ORF">Ga0061068_10348</name>
</gene>
<comment type="subcellular location">
    <subcellularLocation>
        <location evidence="1 6">Membrane</location>
        <topology evidence="1 6">Multi-pass membrane protein</topology>
    </subcellularLocation>
</comment>
<feature type="transmembrane region" description="Helical" evidence="6">
    <location>
        <begin position="151"/>
        <end position="172"/>
    </location>
</feature>
<proteinExistence type="inferred from homology"/>
<dbReference type="Proteomes" id="UP000182108">
    <property type="component" value="Unassembled WGS sequence"/>
</dbReference>